<dbReference type="Proteomes" id="UP001549320">
    <property type="component" value="Unassembled WGS sequence"/>
</dbReference>
<dbReference type="RefSeq" id="WP_354440746.1">
    <property type="nucleotide sequence ID" value="NZ_JBEPSH010000001.1"/>
</dbReference>
<comment type="similarity">
    <text evidence="1">Belongs to the UPF0065 (bug) family.</text>
</comment>
<keyword evidence="3" id="KW-0675">Receptor</keyword>
<dbReference type="EMBL" id="JBEPSH010000001">
    <property type="protein sequence ID" value="MET4575357.1"/>
    <property type="molecule type" value="Genomic_DNA"/>
</dbReference>
<dbReference type="PANTHER" id="PTHR42928">
    <property type="entry name" value="TRICARBOXYLATE-BINDING PROTEIN"/>
    <property type="match status" value="1"/>
</dbReference>
<dbReference type="Pfam" id="PF03401">
    <property type="entry name" value="TctC"/>
    <property type="match status" value="1"/>
</dbReference>
<organism evidence="3 4">
    <name type="scientific">Ottowia thiooxydans</name>
    <dbReference type="NCBI Taxonomy" id="219182"/>
    <lineage>
        <taxon>Bacteria</taxon>
        <taxon>Pseudomonadati</taxon>
        <taxon>Pseudomonadota</taxon>
        <taxon>Betaproteobacteria</taxon>
        <taxon>Burkholderiales</taxon>
        <taxon>Comamonadaceae</taxon>
        <taxon>Ottowia</taxon>
    </lineage>
</organism>
<accession>A0ABV2Q2X5</accession>
<dbReference type="Gene3D" id="3.40.190.150">
    <property type="entry name" value="Bordetella uptake gene, domain 1"/>
    <property type="match status" value="1"/>
</dbReference>
<dbReference type="InterPro" id="IPR042100">
    <property type="entry name" value="Bug_dom1"/>
</dbReference>
<feature type="signal peptide" evidence="2">
    <location>
        <begin position="1"/>
        <end position="32"/>
    </location>
</feature>
<dbReference type="SUPFAM" id="SSF53850">
    <property type="entry name" value="Periplasmic binding protein-like II"/>
    <property type="match status" value="1"/>
</dbReference>
<dbReference type="PIRSF" id="PIRSF017082">
    <property type="entry name" value="YflP"/>
    <property type="match status" value="1"/>
</dbReference>
<reference evidence="3 4" key="1">
    <citation type="submission" date="2024-06" db="EMBL/GenBank/DDBJ databases">
        <title>Sorghum-associated microbial communities from plants grown in Nebraska, USA.</title>
        <authorList>
            <person name="Schachtman D."/>
        </authorList>
    </citation>
    <scope>NUCLEOTIDE SEQUENCE [LARGE SCALE GENOMIC DNA]</scope>
    <source>
        <strain evidence="3 4">2709</strain>
    </source>
</reference>
<name>A0ABV2Q2X5_9BURK</name>
<proteinExistence type="inferred from homology"/>
<evidence type="ECO:0000256" key="2">
    <source>
        <dbReference type="SAM" id="SignalP"/>
    </source>
</evidence>
<keyword evidence="2" id="KW-0732">Signal</keyword>
<gene>
    <name evidence="3" type="ORF">ABIE13_000454</name>
</gene>
<protein>
    <submittedName>
        <fullName evidence="3">Tripartite-type tricarboxylate transporter receptor subunit TctC</fullName>
    </submittedName>
</protein>
<dbReference type="InterPro" id="IPR005064">
    <property type="entry name" value="BUG"/>
</dbReference>
<dbReference type="CDD" id="cd13578">
    <property type="entry name" value="PBP2_Bug27"/>
    <property type="match status" value="1"/>
</dbReference>
<dbReference type="PANTHER" id="PTHR42928:SF5">
    <property type="entry name" value="BLR1237 PROTEIN"/>
    <property type="match status" value="1"/>
</dbReference>
<evidence type="ECO:0000313" key="4">
    <source>
        <dbReference type="Proteomes" id="UP001549320"/>
    </source>
</evidence>
<comment type="caution">
    <text evidence="3">The sequence shown here is derived from an EMBL/GenBank/DDBJ whole genome shotgun (WGS) entry which is preliminary data.</text>
</comment>
<evidence type="ECO:0000313" key="3">
    <source>
        <dbReference type="EMBL" id="MET4575357.1"/>
    </source>
</evidence>
<dbReference type="Gene3D" id="3.40.190.10">
    <property type="entry name" value="Periplasmic binding protein-like II"/>
    <property type="match status" value="1"/>
</dbReference>
<sequence length="335" mass="35662">MMTIKAFKAFKTFKAWGLAAMLGFASVGAVQAQPAAPFPSQPIKLVLSYPPGGVMDPVARLLAPYLTQDLGQPVVVENRTGAAGTIGAAYVGRSKPDGYTILLAPNGVTLHPVTMKATAGYDVRADLTAVSMIATGPYVLTVNRDLPVNNVRELVEYAKRNPTKVFYGTAGVASPLHLLTELFNGAAGTTMTHVPYQGNGPVVKALLGGEIQVGFDTIPGARALADSGRLRMLAVTTPKRNPALPNVPTLEESGIKGLEADLWQGFFLPKNTPKPIVDRWNAAIVKVMAVPEVKEKMAGLGFEIAGSSPDQLDARIHREIAQWEKVIKTANIDLK</sequence>
<keyword evidence="4" id="KW-1185">Reference proteome</keyword>
<feature type="chain" id="PRO_5046161061" evidence="2">
    <location>
        <begin position="33"/>
        <end position="335"/>
    </location>
</feature>
<evidence type="ECO:0000256" key="1">
    <source>
        <dbReference type="ARBA" id="ARBA00006987"/>
    </source>
</evidence>